<dbReference type="PANTHER" id="PTHR35340:SF5">
    <property type="entry name" value="ASST-DOMAIN-CONTAINING PROTEIN"/>
    <property type="match status" value="1"/>
</dbReference>
<dbReference type="EMBL" id="JAOWKZ010000001">
    <property type="protein sequence ID" value="MCV2870703.1"/>
    <property type="molecule type" value="Genomic_DNA"/>
</dbReference>
<evidence type="ECO:0000313" key="3">
    <source>
        <dbReference type="Proteomes" id="UP001652564"/>
    </source>
</evidence>
<accession>A0ABT2ZHU0</accession>
<dbReference type="InterPro" id="IPR053143">
    <property type="entry name" value="Arylsulfate_ST"/>
</dbReference>
<keyword evidence="3" id="KW-1185">Reference proteome</keyword>
<keyword evidence="1" id="KW-0472">Membrane</keyword>
<keyword evidence="1" id="KW-0812">Transmembrane</keyword>
<comment type="caution">
    <text evidence="2">The sequence shown here is derived from an EMBL/GenBank/DDBJ whole genome shotgun (WGS) entry which is preliminary data.</text>
</comment>
<organism evidence="2 3">
    <name type="scientific">Albidovulum litorale</name>
    <dbReference type="NCBI Taxonomy" id="2984134"/>
    <lineage>
        <taxon>Bacteria</taxon>
        <taxon>Pseudomonadati</taxon>
        <taxon>Pseudomonadota</taxon>
        <taxon>Alphaproteobacteria</taxon>
        <taxon>Rhodobacterales</taxon>
        <taxon>Paracoccaceae</taxon>
        <taxon>Albidovulum</taxon>
    </lineage>
</organism>
<name>A0ABT2ZHU0_9RHOB</name>
<dbReference type="RefSeq" id="WP_263737911.1">
    <property type="nucleotide sequence ID" value="NZ_JAOWKZ010000001.1"/>
</dbReference>
<feature type="transmembrane region" description="Helical" evidence="1">
    <location>
        <begin position="27"/>
        <end position="48"/>
    </location>
</feature>
<protein>
    <submittedName>
        <fullName evidence="2">Arylsulfotransferase family protein</fullName>
    </submittedName>
</protein>
<keyword evidence="1" id="KW-1133">Transmembrane helix</keyword>
<reference evidence="2 3" key="1">
    <citation type="submission" date="2022-10" db="EMBL/GenBank/DDBJ databases">
        <title>Defluviimonas sp. nov., isolated from ocean surface sediments.</title>
        <authorList>
            <person name="He W."/>
            <person name="Wang L."/>
            <person name="Zhang D.-F."/>
        </authorList>
    </citation>
    <scope>NUCLEOTIDE SEQUENCE [LARGE SCALE GENOMIC DNA]</scope>
    <source>
        <strain evidence="2 3">WL0050</strain>
    </source>
</reference>
<evidence type="ECO:0000256" key="1">
    <source>
        <dbReference type="SAM" id="Phobius"/>
    </source>
</evidence>
<dbReference type="Proteomes" id="UP001652564">
    <property type="component" value="Unassembled WGS sequence"/>
</dbReference>
<dbReference type="Pfam" id="PF14269">
    <property type="entry name" value="Arylsulfotran_2"/>
    <property type="match status" value="1"/>
</dbReference>
<gene>
    <name evidence="2" type="ORF">OEZ71_00170</name>
</gene>
<dbReference type="PANTHER" id="PTHR35340">
    <property type="entry name" value="PQQ ENZYME REPEAT PROTEIN-RELATED"/>
    <property type="match status" value="1"/>
</dbReference>
<dbReference type="InterPro" id="IPR039535">
    <property type="entry name" value="ASST-like"/>
</dbReference>
<dbReference type="SUPFAM" id="SSF101898">
    <property type="entry name" value="NHL repeat"/>
    <property type="match status" value="1"/>
</dbReference>
<evidence type="ECO:0000313" key="2">
    <source>
        <dbReference type="EMBL" id="MCV2870703.1"/>
    </source>
</evidence>
<proteinExistence type="predicted"/>
<sequence length="467" mass="52735">MTPGKSENMEDERRSFMERLLFRKVELWFVGLLVTVMLGLTVLFGAVVRNQLLGHDKFGAAGVVALKVAEIPSTIRKMTKQKDRMTAVDGGVRFFGRSGWSAPGDTTGLDGYLLLSRVDGDADQQHIELVDLRNFEIVHTWNPDANDLFADIPICAYCSEKISNKTFRPVHPLVFQNGDLLVKNHNSPLARIDVCSRKVWVNPTIFHHSNNIDENGDIWSPGYLSEPEAKANKSRGEGYYNEAIYKISPEGETLAKFDLTKILERSGYKYLLAGMNEDYHADPLHLNDVQPVMKDGKFWKAGDIFLSMRNKSTVALFRPSAGKIVWLKSGPWIVQHDVDIISDSQIYIFDNHLHPDVVKTHPNDFNRIAVYDFSKDSVNYLWQDKFKKYEIKTDTEGLYDLLPNGYVMIEETNFGRIVIFSSDGVLAAEYINGGSDGRSYMLNWSRYVSRVLGDKVKNAAKSAACGN</sequence>